<protein>
    <submittedName>
        <fullName evidence="3">Sel1 repeat protein</fullName>
    </submittedName>
</protein>
<dbReference type="InterPro" id="IPR006597">
    <property type="entry name" value="Sel1-like"/>
</dbReference>
<keyword evidence="1" id="KW-0812">Transmembrane</keyword>
<dbReference type="Gene3D" id="2.30.30.40">
    <property type="entry name" value="SH3 Domains"/>
    <property type="match status" value="1"/>
</dbReference>
<name>A0A7Z0VKB0_9GAMM</name>
<dbReference type="PANTHER" id="PTHR45011">
    <property type="entry name" value="DAP3-BINDING CELL DEATH ENHANCER 1"/>
    <property type="match status" value="1"/>
</dbReference>
<proteinExistence type="predicted"/>
<dbReference type="AlphaFoldDB" id="A0A7Z0VKB0"/>
<keyword evidence="1" id="KW-0472">Membrane</keyword>
<keyword evidence="1" id="KW-1133">Transmembrane helix</keyword>
<keyword evidence="4" id="KW-1185">Reference proteome</keyword>
<dbReference type="Pfam" id="PF08238">
    <property type="entry name" value="Sel1"/>
    <property type="match status" value="2"/>
</dbReference>
<dbReference type="Gene3D" id="1.25.40.10">
    <property type="entry name" value="Tetratricopeptide repeat domain"/>
    <property type="match status" value="1"/>
</dbReference>
<dbReference type="EMBL" id="MARB01000014">
    <property type="protein sequence ID" value="ODJ87143.1"/>
    <property type="molecule type" value="Genomic_DNA"/>
</dbReference>
<organism evidence="3 4">
    <name type="scientific">Candidatus Thiodiazotropha endolucinida</name>
    <dbReference type="NCBI Taxonomy" id="1655433"/>
    <lineage>
        <taxon>Bacteria</taxon>
        <taxon>Pseudomonadati</taxon>
        <taxon>Pseudomonadota</taxon>
        <taxon>Gammaproteobacteria</taxon>
        <taxon>Chromatiales</taxon>
        <taxon>Sedimenticolaceae</taxon>
        <taxon>Candidatus Thiodiazotropha</taxon>
    </lineage>
</organism>
<dbReference type="Pfam" id="PF08239">
    <property type="entry name" value="SH3_3"/>
    <property type="match status" value="1"/>
</dbReference>
<gene>
    <name evidence="3" type="ORF">CODIS_26600</name>
</gene>
<dbReference type="Proteomes" id="UP000094769">
    <property type="component" value="Unassembled WGS sequence"/>
</dbReference>
<feature type="domain" description="SH3b" evidence="2">
    <location>
        <begin position="178"/>
        <end position="227"/>
    </location>
</feature>
<dbReference type="InterPro" id="IPR011990">
    <property type="entry name" value="TPR-like_helical_dom_sf"/>
</dbReference>
<accession>A0A7Z0VKB0</accession>
<evidence type="ECO:0000313" key="3">
    <source>
        <dbReference type="EMBL" id="ODJ87143.1"/>
    </source>
</evidence>
<evidence type="ECO:0000256" key="1">
    <source>
        <dbReference type="SAM" id="Phobius"/>
    </source>
</evidence>
<feature type="transmembrane region" description="Helical" evidence="1">
    <location>
        <begin position="12"/>
        <end position="30"/>
    </location>
</feature>
<dbReference type="InterPro" id="IPR052748">
    <property type="entry name" value="ISR_Activator"/>
</dbReference>
<dbReference type="SUPFAM" id="SSF81901">
    <property type="entry name" value="HCP-like"/>
    <property type="match status" value="1"/>
</dbReference>
<dbReference type="PANTHER" id="PTHR45011:SF1">
    <property type="entry name" value="DAP3-BINDING CELL DEATH ENHANCER 1"/>
    <property type="match status" value="1"/>
</dbReference>
<dbReference type="SMART" id="SM00671">
    <property type="entry name" value="SEL1"/>
    <property type="match status" value="2"/>
</dbReference>
<reference evidence="3 4" key="1">
    <citation type="submission" date="2016-06" db="EMBL/GenBank/DDBJ databases">
        <title>Genome sequence of endosymbiont of Candidatus Endolucinida thiodiazotropha.</title>
        <authorList>
            <person name="Poehlein A."/>
            <person name="Koenig S."/>
            <person name="Heiden S.E."/>
            <person name="Thuermer A."/>
            <person name="Voget S."/>
            <person name="Daniel R."/>
            <person name="Markert S."/>
            <person name="Gros O."/>
            <person name="Schweder T."/>
        </authorList>
    </citation>
    <scope>NUCLEOTIDE SEQUENCE [LARGE SCALE GENOMIC DNA]</scope>
    <source>
        <strain evidence="3 4">COS</strain>
    </source>
</reference>
<dbReference type="InterPro" id="IPR003646">
    <property type="entry name" value="SH3-like_bac-type"/>
</dbReference>
<sequence>MALLDRNQLDKKLLKTILNGLLLILILIFARQLRGDPFELGMASLKAGDYAEAFCLWRPLAMQGDSEAAYHLGWLYANGNGLRVDIRKAVYWWKQSAVRGHRDAMFALALAFTDGEGIGKDQEKAIDWYLKSATKGHEDAREIVKMKLRNGERVILDRLSELLTEPWLGDRVTVARDRVNIRSGPVLDRAVVKQVIMGQSLIVIDRHGDWYRIVDPEDLSLGWIAVWLTEPNQ</sequence>
<comment type="caution">
    <text evidence="3">The sequence shown here is derived from an EMBL/GenBank/DDBJ whole genome shotgun (WGS) entry which is preliminary data.</text>
</comment>
<evidence type="ECO:0000259" key="2">
    <source>
        <dbReference type="Pfam" id="PF08239"/>
    </source>
</evidence>
<evidence type="ECO:0000313" key="4">
    <source>
        <dbReference type="Proteomes" id="UP000094769"/>
    </source>
</evidence>